<dbReference type="PANTHER" id="PTHR11014">
    <property type="entry name" value="PEPTIDASE M20 FAMILY MEMBER"/>
    <property type="match status" value="1"/>
</dbReference>
<feature type="binding site" evidence="2">
    <location>
        <position position="171"/>
    </location>
    <ligand>
        <name>Mn(2+)</name>
        <dbReference type="ChEBI" id="CHEBI:29035"/>
        <label>2</label>
    </ligand>
</feature>
<evidence type="ECO:0000313" key="5">
    <source>
        <dbReference type="Proteomes" id="UP000321436"/>
    </source>
</evidence>
<organism evidence="4 5">
    <name type="scientific">Chitinophaga cymbidii</name>
    <dbReference type="NCBI Taxonomy" id="1096750"/>
    <lineage>
        <taxon>Bacteria</taxon>
        <taxon>Pseudomonadati</taxon>
        <taxon>Bacteroidota</taxon>
        <taxon>Chitinophagia</taxon>
        <taxon>Chitinophagales</taxon>
        <taxon>Chitinophagaceae</taxon>
        <taxon>Chitinophaga</taxon>
    </lineage>
</organism>
<dbReference type="InterPro" id="IPR017439">
    <property type="entry name" value="Amidohydrolase"/>
</dbReference>
<gene>
    <name evidence="4" type="primary">amaA</name>
    <name evidence="4" type="ORF">CCY01nite_51050</name>
</gene>
<keyword evidence="5" id="KW-1185">Reference proteome</keyword>
<evidence type="ECO:0000313" key="4">
    <source>
        <dbReference type="EMBL" id="GEP98845.1"/>
    </source>
</evidence>
<dbReference type="Pfam" id="PF07687">
    <property type="entry name" value="M20_dimer"/>
    <property type="match status" value="1"/>
</dbReference>
<dbReference type="SUPFAM" id="SSF53187">
    <property type="entry name" value="Zn-dependent exopeptidases"/>
    <property type="match status" value="1"/>
</dbReference>
<dbReference type="EMBL" id="BKAU01000009">
    <property type="protein sequence ID" value="GEP98845.1"/>
    <property type="molecule type" value="Genomic_DNA"/>
</dbReference>
<dbReference type="PANTHER" id="PTHR11014:SF63">
    <property type="entry name" value="METALLOPEPTIDASE, PUTATIVE (AFU_ORTHOLOGUE AFUA_6G09600)-RELATED"/>
    <property type="match status" value="1"/>
</dbReference>
<feature type="binding site" evidence="2">
    <location>
        <position position="207"/>
    </location>
    <ligand>
        <name>Mn(2+)</name>
        <dbReference type="ChEBI" id="CHEBI:29035"/>
        <label>2</label>
    </ligand>
</feature>
<dbReference type="InterPro" id="IPR011650">
    <property type="entry name" value="Peptidase_M20_dimer"/>
</dbReference>
<name>A0A512RT26_9BACT</name>
<dbReference type="PIRSF" id="PIRSF005962">
    <property type="entry name" value="Pept_M20D_amidohydro"/>
    <property type="match status" value="1"/>
</dbReference>
<evidence type="ECO:0000256" key="1">
    <source>
        <dbReference type="ARBA" id="ARBA00022801"/>
    </source>
</evidence>
<feature type="binding site" evidence="2">
    <location>
        <position position="236"/>
    </location>
    <ligand>
        <name>Mn(2+)</name>
        <dbReference type="ChEBI" id="CHEBI:29035"/>
        <label>2</label>
    </ligand>
</feature>
<protein>
    <submittedName>
        <fullName evidence="4">N-acyl-L-amino acid amidohydrolase</fullName>
    </submittedName>
</protein>
<dbReference type="GO" id="GO:0050118">
    <property type="term" value="F:N-acetyldiaminopimelate deacetylase activity"/>
    <property type="evidence" value="ECO:0007669"/>
    <property type="project" value="UniProtKB-ARBA"/>
</dbReference>
<keyword evidence="2" id="KW-0464">Manganese</keyword>
<reference evidence="4 5" key="1">
    <citation type="submission" date="2019-07" db="EMBL/GenBank/DDBJ databases">
        <title>Whole genome shotgun sequence of Chitinophaga cymbidii NBRC 109752.</title>
        <authorList>
            <person name="Hosoyama A."/>
            <person name="Uohara A."/>
            <person name="Ohji S."/>
            <person name="Ichikawa N."/>
        </authorList>
    </citation>
    <scope>NUCLEOTIDE SEQUENCE [LARGE SCALE GENOMIC DNA]</scope>
    <source>
        <strain evidence="4 5">NBRC 109752</strain>
    </source>
</reference>
<proteinExistence type="predicted"/>
<evidence type="ECO:0000259" key="3">
    <source>
        <dbReference type="Pfam" id="PF07687"/>
    </source>
</evidence>
<comment type="cofactor">
    <cofactor evidence="2">
        <name>Mn(2+)</name>
        <dbReference type="ChEBI" id="CHEBI:29035"/>
    </cofactor>
    <text evidence="2">The Mn(2+) ion enhances activity.</text>
</comment>
<dbReference type="GO" id="GO:0019877">
    <property type="term" value="P:diaminopimelate biosynthetic process"/>
    <property type="evidence" value="ECO:0007669"/>
    <property type="project" value="UniProtKB-ARBA"/>
</dbReference>
<dbReference type="InterPro" id="IPR002933">
    <property type="entry name" value="Peptidase_M20"/>
</dbReference>
<dbReference type="GO" id="GO:0046872">
    <property type="term" value="F:metal ion binding"/>
    <property type="evidence" value="ECO:0007669"/>
    <property type="project" value="UniProtKB-KW"/>
</dbReference>
<dbReference type="InterPro" id="IPR036264">
    <property type="entry name" value="Bact_exopeptidase_dim_dom"/>
</dbReference>
<dbReference type="AlphaFoldDB" id="A0A512RT26"/>
<keyword evidence="2" id="KW-0479">Metal-binding</keyword>
<dbReference type="SUPFAM" id="SSF55031">
    <property type="entry name" value="Bacterial exopeptidase dimerisation domain"/>
    <property type="match status" value="1"/>
</dbReference>
<dbReference type="Proteomes" id="UP000321436">
    <property type="component" value="Unassembled WGS sequence"/>
</dbReference>
<feature type="domain" description="Peptidase M20 dimerisation" evidence="3">
    <location>
        <begin position="258"/>
        <end position="354"/>
    </location>
</feature>
<evidence type="ECO:0000256" key="2">
    <source>
        <dbReference type="PIRSR" id="PIRSR005962-1"/>
    </source>
</evidence>
<dbReference type="FunFam" id="3.30.70.360:FF:000001">
    <property type="entry name" value="N-acetyldiaminopimelate deacetylase"/>
    <property type="match status" value="1"/>
</dbReference>
<dbReference type="Pfam" id="PF01546">
    <property type="entry name" value="Peptidase_M20"/>
    <property type="match status" value="1"/>
</dbReference>
<feature type="binding site" evidence="2">
    <location>
        <position position="438"/>
    </location>
    <ligand>
        <name>Mn(2+)</name>
        <dbReference type="ChEBI" id="CHEBI:29035"/>
        <label>2</label>
    </ligand>
</feature>
<dbReference type="Gene3D" id="3.30.70.360">
    <property type="match status" value="1"/>
</dbReference>
<dbReference type="NCBIfam" id="TIGR01891">
    <property type="entry name" value="amidohydrolases"/>
    <property type="match status" value="1"/>
</dbReference>
<accession>A0A512RT26</accession>
<feature type="binding site" evidence="2">
    <location>
        <position position="173"/>
    </location>
    <ligand>
        <name>Mn(2+)</name>
        <dbReference type="ChEBI" id="CHEBI:29035"/>
        <label>1</label>
    </ligand>
</feature>
<comment type="caution">
    <text evidence="4">The sequence shown here is derived from an EMBL/GenBank/DDBJ whole genome shotgun (WGS) entry which is preliminary data.</text>
</comment>
<keyword evidence="1 4" id="KW-0378">Hydrolase</keyword>
<dbReference type="Gene3D" id="3.40.630.10">
    <property type="entry name" value="Zn peptidases"/>
    <property type="match status" value="1"/>
</dbReference>
<sequence length="466" mass="50290">MTGNYKLITLSAMPGCTAASGGVLKITEESLNYGINQNLMKKLPFFLLAVIPAIVSQAQDFRQQIGQKAAGILPKVIEWRRYIHQHPELSNREFKTAEYIAAHLRALGLDVQTGIAKTGVTAILKGGKPGPVVALRADMDALPVLEKVDVPFKSSVTAEYLGQTVPVMHACGHDSHVAILMGTAEVLASMKKDIRGTVKFIFQPAEEGPPGDEEGGASLMVKEGVMDGVDAIFGLHISSSIEVGNIRYRPGAMMASADWFSIAIKGKPAHGSTPWKSIDPIVVGTQIMNGLQTIVSRQSDIVTAPVVITVAKFHSGVRNNIIPEEALLEGTIRTLDSDMQKDVHRRIRLTAQKIAESMGAEVKVDIDTKTLVTFNDSALTARMLPSLQKAAGADKTGIMSWVTGAEDFSYYGTKAPALFFYLGGMPKGDDPDKAPSHHTPSFFIDDSMLDVGVKAFCHLVFDYGRK</sequence>